<evidence type="ECO:0000313" key="2">
    <source>
        <dbReference type="Proteomes" id="UP001596071"/>
    </source>
</evidence>
<dbReference type="Proteomes" id="UP001596071">
    <property type="component" value="Unassembled WGS sequence"/>
</dbReference>
<dbReference type="InterPro" id="IPR027417">
    <property type="entry name" value="P-loop_NTPase"/>
</dbReference>
<evidence type="ECO:0008006" key="3">
    <source>
        <dbReference type="Google" id="ProtNLM"/>
    </source>
</evidence>
<evidence type="ECO:0000313" key="1">
    <source>
        <dbReference type="EMBL" id="MFC5604958.1"/>
    </source>
</evidence>
<proteinExistence type="predicted"/>
<accession>A0ABW0U485</accession>
<dbReference type="EMBL" id="JBHSNP010000029">
    <property type="protein sequence ID" value="MFC5604958.1"/>
    <property type="molecule type" value="Genomic_DNA"/>
</dbReference>
<name>A0ABW0U485_9BACL</name>
<protein>
    <recommendedName>
        <fullName evidence="3">Nucleotide kinase</fullName>
    </recommendedName>
</protein>
<dbReference type="RefSeq" id="WP_381447305.1">
    <property type="nucleotide sequence ID" value="NZ_JBHSNP010000029.1"/>
</dbReference>
<comment type="caution">
    <text evidence="1">The sequence shown here is derived from an EMBL/GenBank/DDBJ whole genome shotgun (WGS) entry which is preliminary data.</text>
</comment>
<sequence>MQVVNWERMVIIYGTITEYMGTAYTGNGVAHKFDTLIATADKTIFLKAPPTNAISRVLNDAAAHFIKRGYDVDRFNNPVEPDNTDAIFVKDLNLFILQASHPVALEPTEIGGRHHVISFYDAYDEEKLQSRATEMATIAEESNLVFTKMMQSMSEALRIHDDWEKVNIVRMMWHEHEQMTESLKEELFGTMKLHKKSTVSHRIAGSLSPGGARDFIPSITSWTKRRILMKGLSGTGKSTMLKTLGKEAERRGIDVLYGWCGLDPTSVDILLLPELSVCLFDATLPHEYEPESPLDEILDLVSMCTEDTEAEEKILEISGRYKEKIMDATGYMHAYAHSENRLREIVDQAIIRKNFEEKVQQLSKWIDV</sequence>
<dbReference type="SUPFAM" id="SSF52540">
    <property type="entry name" value="P-loop containing nucleoside triphosphate hydrolases"/>
    <property type="match status" value="2"/>
</dbReference>
<gene>
    <name evidence="1" type="ORF">ACFPTP_17100</name>
</gene>
<organism evidence="1 2">
    <name type="scientific">Sporosarcina koreensis</name>
    <dbReference type="NCBI Taxonomy" id="334735"/>
    <lineage>
        <taxon>Bacteria</taxon>
        <taxon>Bacillati</taxon>
        <taxon>Bacillota</taxon>
        <taxon>Bacilli</taxon>
        <taxon>Bacillales</taxon>
        <taxon>Caryophanaceae</taxon>
        <taxon>Sporosarcina</taxon>
    </lineage>
</organism>
<keyword evidence="2" id="KW-1185">Reference proteome</keyword>
<reference evidence="2" key="1">
    <citation type="journal article" date="2019" name="Int. J. Syst. Evol. Microbiol.">
        <title>The Global Catalogue of Microorganisms (GCM) 10K type strain sequencing project: providing services to taxonomists for standard genome sequencing and annotation.</title>
        <authorList>
            <consortium name="The Broad Institute Genomics Platform"/>
            <consortium name="The Broad Institute Genome Sequencing Center for Infectious Disease"/>
            <person name="Wu L."/>
            <person name="Ma J."/>
        </authorList>
    </citation>
    <scope>NUCLEOTIDE SEQUENCE [LARGE SCALE GENOMIC DNA]</scope>
    <source>
        <strain evidence="2">KACC 11299</strain>
    </source>
</reference>